<protein>
    <submittedName>
        <fullName evidence="1">VOC family protein</fullName>
    </submittedName>
</protein>
<proteinExistence type="predicted"/>
<dbReference type="InterPro" id="IPR010393">
    <property type="entry name" value="DUF991_YecM-like"/>
</dbReference>
<dbReference type="RefSeq" id="WP_144387854.1">
    <property type="nucleotide sequence ID" value="NZ_CANNCB010000003.1"/>
</dbReference>
<dbReference type="OrthoDB" id="5689462at2"/>
<comment type="caution">
    <text evidence="1">The sequence shown here is derived from an EMBL/GenBank/DDBJ whole genome shotgun (WGS) entry which is preliminary data.</text>
</comment>
<organism evidence="1 2">
    <name type="scientific">Vibrio algivorus</name>
    <dbReference type="NCBI Taxonomy" id="1667024"/>
    <lineage>
        <taxon>Bacteria</taxon>
        <taxon>Pseudomonadati</taxon>
        <taxon>Pseudomonadota</taxon>
        <taxon>Gammaproteobacteria</taxon>
        <taxon>Vibrionales</taxon>
        <taxon>Vibrionaceae</taxon>
        <taxon>Vibrio</taxon>
    </lineage>
</organism>
<dbReference type="Proteomes" id="UP000319828">
    <property type="component" value="Unassembled WGS sequence"/>
</dbReference>
<dbReference type="Gene3D" id="3.10.180.10">
    <property type="entry name" value="2,3-Dihydroxybiphenyl 1,2-Dioxygenase, domain 1"/>
    <property type="match status" value="1"/>
</dbReference>
<dbReference type="PANTHER" id="PTHR37519:SF1">
    <property type="entry name" value="DIHYDROXYBIPHENYL DIOXYGENASE DOMAIN-CONTAINING PROTEIN"/>
    <property type="match status" value="1"/>
</dbReference>
<reference evidence="1 2" key="1">
    <citation type="submission" date="2019-07" db="EMBL/GenBank/DDBJ databases">
        <title>The draft genome sequence of Vibrio algivorus M1486.</title>
        <authorList>
            <person name="Meng X."/>
        </authorList>
    </citation>
    <scope>NUCLEOTIDE SEQUENCE [LARGE SCALE GENOMIC DNA]</scope>
    <source>
        <strain evidence="1 2">M1486</strain>
    </source>
</reference>
<dbReference type="EMBL" id="VMKJ01000009">
    <property type="protein sequence ID" value="TVO37681.1"/>
    <property type="molecule type" value="Genomic_DNA"/>
</dbReference>
<dbReference type="InterPro" id="IPR029068">
    <property type="entry name" value="Glyas_Bleomycin-R_OHBP_Dase"/>
</dbReference>
<sequence length="202" mass="22436">MTALASTSLSTNSLLFPKALLVDLPRFWGDILSLANELGIDTQLLVADHIAMRINDFNVAKSVHQEWLTQGTQISNAMINGRPIIVIEFSQPLQVKNHSIECLELPYPSDKTYPNEGWEHVEFVVPSFAQTAQEFVEEVKAAFPQLSSNWESLDEKGIKVKLSCPQGEGERLANPTVAFKKNGVCIKLHPHTLKEVIASEQA</sequence>
<dbReference type="NCBIfam" id="NF008683">
    <property type="entry name" value="PRK11700.1-6"/>
    <property type="match status" value="1"/>
</dbReference>
<name>A0A557PAL4_9VIBR</name>
<dbReference type="GO" id="GO:0005829">
    <property type="term" value="C:cytosol"/>
    <property type="evidence" value="ECO:0007669"/>
    <property type="project" value="TreeGrafter"/>
</dbReference>
<dbReference type="Pfam" id="PF06185">
    <property type="entry name" value="YecM"/>
    <property type="match status" value="1"/>
</dbReference>
<evidence type="ECO:0000313" key="1">
    <source>
        <dbReference type="EMBL" id="TVO37681.1"/>
    </source>
</evidence>
<evidence type="ECO:0000313" key="2">
    <source>
        <dbReference type="Proteomes" id="UP000319828"/>
    </source>
</evidence>
<gene>
    <name evidence="1" type="ORF">FOF44_06930</name>
</gene>
<dbReference type="PANTHER" id="PTHR37519">
    <property type="match status" value="1"/>
</dbReference>
<accession>A0A557PAL4</accession>
<dbReference type="SUPFAM" id="SSF54593">
    <property type="entry name" value="Glyoxalase/Bleomycin resistance protein/Dihydroxybiphenyl dioxygenase"/>
    <property type="match status" value="1"/>
</dbReference>
<dbReference type="AlphaFoldDB" id="A0A557PAL4"/>